<name>A0A2B7Y372_9EURO</name>
<dbReference type="SUPFAM" id="SSF54909">
    <property type="entry name" value="Dimeric alpha+beta barrel"/>
    <property type="match status" value="1"/>
</dbReference>
<dbReference type="InterPro" id="IPR044662">
    <property type="entry name" value="HS1/DABB1-like"/>
</dbReference>
<evidence type="ECO:0000313" key="3">
    <source>
        <dbReference type="EMBL" id="PGH15589.1"/>
    </source>
</evidence>
<comment type="subunit">
    <text evidence="1">Homodimer.</text>
</comment>
<dbReference type="PANTHER" id="PTHR33178:SF10">
    <property type="entry name" value="STRESS-RESPONSE A_B BARREL DOMAIN-CONTAINING PROTEIN"/>
    <property type="match status" value="1"/>
</dbReference>
<evidence type="ECO:0000259" key="2">
    <source>
        <dbReference type="PROSITE" id="PS51502"/>
    </source>
</evidence>
<dbReference type="Proteomes" id="UP000223968">
    <property type="component" value="Unassembled WGS sequence"/>
</dbReference>
<sequence>MGITRIVLFQFKAGAAAEAVNDACTRMLALKDDCIHPTHQRPYIKAVKGGKDNSIEGLQNGITHAFVVEFENAEDRDYYVKKDPAHLAFVATLGEILEKAQIIDFTEGKF</sequence>
<accession>A0A2B7Y372</accession>
<comment type="caution">
    <text evidence="3">The sequence shown here is derived from an EMBL/GenBank/DDBJ whole genome shotgun (WGS) entry which is preliminary data.</text>
</comment>
<keyword evidence="4" id="KW-1185">Reference proteome</keyword>
<evidence type="ECO:0000256" key="1">
    <source>
        <dbReference type="ARBA" id="ARBA00011738"/>
    </source>
</evidence>
<dbReference type="Gene3D" id="3.30.70.100">
    <property type="match status" value="1"/>
</dbReference>
<organism evidence="3 4">
    <name type="scientific">Helicocarpus griseus UAMH5409</name>
    <dbReference type="NCBI Taxonomy" id="1447875"/>
    <lineage>
        <taxon>Eukaryota</taxon>
        <taxon>Fungi</taxon>
        <taxon>Dikarya</taxon>
        <taxon>Ascomycota</taxon>
        <taxon>Pezizomycotina</taxon>
        <taxon>Eurotiomycetes</taxon>
        <taxon>Eurotiomycetidae</taxon>
        <taxon>Onygenales</taxon>
        <taxon>Ajellomycetaceae</taxon>
        <taxon>Helicocarpus</taxon>
    </lineage>
</organism>
<dbReference type="STRING" id="1447875.A0A2B7Y372"/>
<dbReference type="OrthoDB" id="1601230at2759"/>
<proteinExistence type="predicted"/>
<evidence type="ECO:0000313" key="4">
    <source>
        <dbReference type="Proteomes" id="UP000223968"/>
    </source>
</evidence>
<dbReference type="Pfam" id="PF07876">
    <property type="entry name" value="Dabb"/>
    <property type="match status" value="1"/>
</dbReference>
<dbReference type="PANTHER" id="PTHR33178">
    <property type="match status" value="1"/>
</dbReference>
<feature type="domain" description="Stress-response A/B barrel" evidence="2">
    <location>
        <begin position="3"/>
        <end position="105"/>
    </location>
</feature>
<dbReference type="PROSITE" id="PS51502">
    <property type="entry name" value="S_R_A_B_BARREL"/>
    <property type="match status" value="1"/>
</dbReference>
<dbReference type="EMBL" id="PDNB01000024">
    <property type="protein sequence ID" value="PGH15589.1"/>
    <property type="molecule type" value="Genomic_DNA"/>
</dbReference>
<protein>
    <recommendedName>
        <fullName evidence="2">Stress-response A/B barrel domain-containing protein</fullName>
    </recommendedName>
</protein>
<dbReference type="SMART" id="SM00886">
    <property type="entry name" value="Dabb"/>
    <property type="match status" value="1"/>
</dbReference>
<gene>
    <name evidence="3" type="ORF">AJ79_02371</name>
</gene>
<dbReference type="InterPro" id="IPR013097">
    <property type="entry name" value="Dabb"/>
</dbReference>
<dbReference type="InterPro" id="IPR011008">
    <property type="entry name" value="Dimeric_a/b-barrel"/>
</dbReference>
<dbReference type="AlphaFoldDB" id="A0A2B7Y372"/>
<reference evidence="3 4" key="1">
    <citation type="submission" date="2017-10" db="EMBL/GenBank/DDBJ databases">
        <title>Comparative genomics in systemic dimorphic fungi from Ajellomycetaceae.</title>
        <authorList>
            <person name="Munoz J.F."/>
            <person name="Mcewen J.G."/>
            <person name="Clay O.K."/>
            <person name="Cuomo C.A."/>
        </authorList>
    </citation>
    <scope>NUCLEOTIDE SEQUENCE [LARGE SCALE GENOMIC DNA]</scope>
    <source>
        <strain evidence="3 4">UAMH5409</strain>
    </source>
</reference>